<accession>A0A0W8FNS8</accession>
<dbReference type="EMBL" id="LNQE01000968">
    <property type="protein sequence ID" value="KUG22436.1"/>
    <property type="molecule type" value="Genomic_DNA"/>
</dbReference>
<dbReference type="AlphaFoldDB" id="A0A0W8FNS8"/>
<organism evidence="1">
    <name type="scientific">hydrocarbon metagenome</name>
    <dbReference type="NCBI Taxonomy" id="938273"/>
    <lineage>
        <taxon>unclassified sequences</taxon>
        <taxon>metagenomes</taxon>
        <taxon>ecological metagenomes</taxon>
    </lineage>
</organism>
<reference evidence="1" key="1">
    <citation type="journal article" date="2015" name="Proc. Natl. Acad. Sci. U.S.A.">
        <title>Networks of energetic and metabolic interactions define dynamics in microbial communities.</title>
        <authorList>
            <person name="Embree M."/>
            <person name="Liu J.K."/>
            <person name="Al-Bassam M.M."/>
            <person name="Zengler K."/>
        </authorList>
    </citation>
    <scope>NUCLEOTIDE SEQUENCE</scope>
</reference>
<comment type="caution">
    <text evidence="1">The sequence shown here is derived from an EMBL/GenBank/DDBJ whole genome shotgun (WGS) entry which is preliminary data.</text>
</comment>
<sequence>MAIFIITTQSRMPGLLLAASLSFDRVRNRRERNKIDLYLCGN</sequence>
<name>A0A0W8FNS8_9ZZZZ</name>
<protein>
    <submittedName>
        <fullName evidence="1">Uncharacterized protein</fullName>
    </submittedName>
</protein>
<proteinExistence type="predicted"/>
<gene>
    <name evidence="1" type="ORF">ASZ90_007788</name>
</gene>
<evidence type="ECO:0000313" key="1">
    <source>
        <dbReference type="EMBL" id="KUG22436.1"/>
    </source>
</evidence>